<dbReference type="InterPro" id="IPR000531">
    <property type="entry name" value="Beta-barrel_TonB"/>
</dbReference>
<keyword evidence="4" id="KW-0410">Iron transport</keyword>
<evidence type="ECO:0000313" key="19">
    <source>
        <dbReference type="EMBL" id="GEL59738.1"/>
    </source>
</evidence>
<keyword evidence="7" id="KW-0408">Iron</keyword>
<evidence type="ECO:0000256" key="1">
    <source>
        <dbReference type="ARBA" id="ARBA00004571"/>
    </source>
</evidence>
<dbReference type="RefSeq" id="WP_244877561.1">
    <property type="nucleotide sequence ID" value="NZ_BAMV01000004.1"/>
</dbReference>
<dbReference type="PANTHER" id="PTHR32552:SF89">
    <property type="entry name" value="CATECHOLATE SIDEROPHORE RECEPTOR FIU"/>
    <property type="match status" value="1"/>
</dbReference>
<feature type="transmembrane region" description="Helical" evidence="15">
    <location>
        <begin position="32"/>
        <end position="53"/>
    </location>
</feature>
<dbReference type="PROSITE" id="PS52016">
    <property type="entry name" value="TONB_DEPENDENT_REC_3"/>
    <property type="match status" value="1"/>
</dbReference>
<evidence type="ECO:0000256" key="12">
    <source>
        <dbReference type="PROSITE-ProRule" id="PRU01360"/>
    </source>
</evidence>
<protein>
    <submittedName>
        <fullName evidence="18">TonB-dependent receptor</fullName>
    </submittedName>
</protein>
<dbReference type="Proteomes" id="UP000321891">
    <property type="component" value="Unassembled WGS sequence"/>
</dbReference>
<evidence type="ECO:0000313" key="20">
    <source>
        <dbReference type="Proteomes" id="UP000032671"/>
    </source>
</evidence>
<evidence type="ECO:0000256" key="5">
    <source>
        <dbReference type="ARBA" id="ARBA00022692"/>
    </source>
</evidence>
<feature type="domain" description="TonB-dependent receptor plug" evidence="17">
    <location>
        <begin position="112"/>
        <end position="208"/>
    </location>
</feature>
<keyword evidence="9 13" id="KW-0798">TonB box</keyword>
<evidence type="ECO:0000256" key="13">
    <source>
        <dbReference type="RuleBase" id="RU003357"/>
    </source>
</evidence>
<evidence type="ECO:0000256" key="4">
    <source>
        <dbReference type="ARBA" id="ARBA00022496"/>
    </source>
</evidence>
<evidence type="ECO:0000256" key="2">
    <source>
        <dbReference type="ARBA" id="ARBA00022448"/>
    </source>
</evidence>
<keyword evidence="11 12" id="KW-0998">Cell outer membrane</keyword>
<comment type="similarity">
    <text evidence="12 13">Belongs to the TonB-dependent receptor family.</text>
</comment>
<evidence type="ECO:0000256" key="9">
    <source>
        <dbReference type="ARBA" id="ARBA00023077"/>
    </source>
</evidence>
<dbReference type="AlphaFoldDB" id="A0A0D6N0E4"/>
<dbReference type="GO" id="GO:0015344">
    <property type="term" value="F:siderophore uptake transmembrane transporter activity"/>
    <property type="evidence" value="ECO:0007669"/>
    <property type="project" value="TreeGrafter"/>
</dbReference>
<dbReference type="GO" id="GO:0009279">
    <property type="term" value="C:cell outer membrane"/>
    <property type="evidence" value="ECO:0007669"/>
    <property type="project" value="UniProtKB-SubCell"/>
</dbReference>
<comment type="caution">
    <text evidence="18">The sequence shown here is derived from an EMBL/GenBank/DDBJ whole genome shotgun (WGS) entry which is preliminary data.</text>
</comment>
<keyword evidence="10 12" id="KW-0472">Membrane</keyword>
<dbReference type="EMBL" id="BAMV01000004">
    <property type="protein sequence ID" value="GAN59394.1"/>
    <property type="molecule type" value="Genomic_DNA"/>
</dbReference>
<dbReference type="Gene3D" id="2.170.130.10">
    <property type="entry name" value="TonB-dependent receptor, plug domain"/>
    <property type="match status" value="1"/>
</dbReference>
<feature type="region of interest" description="Disordered" evidence="14">
    <location>
        <begin position="64"/>
        <end position="86"/>
    </location>
</feature>
<evidence type="ECO:0000256" key="14">
    <source>
        <dbReference type="SAM" id="MobiDB-lite"/>
    </source>
</evidence>
<keyword evidence="8" id="KW-0406">Ion transport</keyword>
<dbReference type="PANTHER" id="PTHR32552">
    <property type="entry name" value="FERRICHROME IRON RECEPTOR-RELATED"/>
    <property type="match status" value="1"/>
</dbReference>
<dbReference type="EMBL" id="BJVU01000012">
    <property type="protein sequence ID" value="GEL59738.1"/>
    <property type="molecule type" value="Genomic_DNA"/>
</dbReference>
<keyword evidence="18" id="KW-0675">Receptor</keyword>
<reference evidence="19 21" key="2">
    <citation type="submission" date="2019-07" db="EMBL/GenBank/DDBJ databases">
        <title>Whole genome shotgun sequence of Acetobacter cibinongensis NBRC 16605.</title>
        <authorList>
            <person name="Hosoyama A."/>
            <person name="Uohara A."/>
            <person name="Ohji S."/>
            <person name="Ichikawa N."/>
        </authorList>
    </citation>
    <scope>NUCLEOTIDE SEQUENCE [LARGE SCALE GENOMIC DNA]</scope>
    <source>
        <strain evidence="19 21">NBRC 16605</strain>
    </source>
</reference>
<keyword evidence="6" id="KW-0732">Signal</keyword>
<evidence type="ECO:0000313" key="18">
    <source>
        <dbReference type="EMBL" id="GAN59394.1"/>
    </source>
</evidence>
<dbReference type="SUPFAM" id="SSF56935">
    <property type="entry name" value="Porins"/>
    <property type="match status" value="1"/>
</dbReference>
<evidence type="ECO:0000256" key="3">
    <source>
        <dbReference type="ARBA" id="ARBA00022452"/>
    </source>
</evidence>
<keyword evidence="21" id="KW-1185">Reference proteome</keyword>
<organism evidence="18 20">
    <name type="scientific">Acetobacter cibinongensis</name>
    <dbReference type="NCBI Taxonomy" id="146475"/>
    <lineage>
        <taxon>Bacteria</taxon>
        <taxon>Pseudomonadati</taxon>
        <taxon>Pseudomonadota</taxon>
        <taxon>Alphaproteobacteria</taxon>
        <taxon>Acetobacterales</taxon>
        <taxon>Acetobacteraceae</taxon>
        <taxon>Acetobacter</taxon>
    </lineage>
</organism>
<keyword evidence="15" id="KW-1133">Transmembrane helix</keyword>
<evidence type="ECO:0000256" key="7">
    <source>
        <dbReference type="ARBA" id="ARBA00023004"/>
    </source>
</evidence>
<dbReference type="Pfam" id="PF00593">
    <property type="entry name" value="TonB_dep_Rec_b-barrel"/>
    <property type="match status" value="1"/>
</dbReference>
<dbReference type="Pfam" id="PF07715">
    <property type="entry name" value="Plug"/>
    <property type="match status" value="1"/>
</dbReference>
<gene>
    <name evidence="19" type="primary">fecA</name>
    <name evidence="18" type="ORF">Abci_004_021</name>
    <name evidence="19" type="ORF">ACI01nite_23400</name>
</gene>
<accession>A0A0D6N0E4</accession>
<dbReference type="InterPro" id="IPR036942">
    <property type="entry name" value="Beta-barrel_TonB_sf"/>
</dbReference>
<dbReference type="STRING" id="1231339.Abci_004_021"/>
<comment type="subcellular location">
    <subcellularLocation>
        <location evidence="1 12">Cell outer membrane</location>
        <topology evidence="1 12">Multi-pass membrane protein</topology>
    </subcellularLocation>
</comment>
<keyword evidence="3 12" id="KW-1134">Transmembrane beta strand</keyword>
<dbReference type="Proteomes" id="UP000032671">
    <property type="component" value="Unassembled WGS sequence"/>
</dbReference>
<evidence type="ECO:0000259" key="17">
    <source>
        <dbReference type="Pfam" id="PF07715"/>
    </source>
</evidence>
<dbReference type="InterPro" id="IPR012910">
    <property type="entry name" value="Plug_dom"/>
</dbReference>
<proteinExistence type="inferred from homology"/>
<accession>A0A6N3STY6</accession>
<evidence type="ECO:0000256" key="10">
    <source>
        <dbReference type="ARBA" id="ARBA00023136"/>
    </source>
</evidence>
<dbReference type="InterPro" id="IPR039426">
    <property type="entry name" value="TonB-dep_rcpt-like"/>
</dbReference>
<evidence type="ECO:0000256" key="8">
    <source>
        <dbReference type="ARBA" id="ARBA00023065"/>
    </source>
</evidence>
<feature type="domain" description="TonB-dependent receptor-like beta-barrel" evidence="16">
    <location>
        <begin position="341"/>
        <end position="807"/>
    </location>
</feature>
<name>A0A0D6N0E4_9PROT</name>
<evidence type="ECO:0000313" key="21">
    <source>
        <dbReference type="Proteomes" id="UP000321891"/>
    </source>
</evidence>
<reference evidence="18 20" key="1">
    <citation type="submission" date="2012-11" db="EMBL/GenBank/DDBJ databases">
        <title>Whole genome sequence of Acetobacter cibinongensis 4H-1.</title>
        <authorList>
            <person name="Azuma Y."/>
            <person name="Higashiura N."/>
            <person name="Hirakawa H."/>
            <person name="Matsushita K."/>
        </authorList>
    </citation>
    <scope>NUCLEOTIDE SEQUENCE [LARGE SCALE GENOMIC DNA]</scope>
    <source>
        <strain evidence="18 20">4H-1</strain>
    </source>
</reference>
<feature type="compositionally biased region" description="Low complexity" evidence="14">
    <location>
        <begin position="71"/>
        <end position="80"/>
    </location>
</feature>
<dbReference type="Gene3D" id="2.40.170.20">
    <property type="entry name" value="TonB-dependent receptor, beta-barrel domain"/>
    <property type="match status" value="1"/>
</dbReference>
<keyword evidence="2 12" id="KW-0813">Transport</keyword>
<sequence length="846" mass="93192">MSVLTESIIINTYVYSEIERMAQMERMVDRTFFVYLVSSTALAFSFPLLSPVAKAQGTLATNQQSQPQILAAHPKAQPQHAQEHAPRAPTKAQAIAQAEDVNVQGRRQANWVVTPVTAATISNYVPGTNALKALTTLPGVMYNSGDPQGLNLWGQSFLMHGFDQSQIGMTLDGMPLGDQQWSNSNGLNPSAAISSENITRMDVSASAGSEGAASISNLGGTVQFVSRDPSHKMGATVNQTFGSNSMFHTFVRADSGDLNKQGTRFWVSYMRNDTDKWRGGQNQFMQQVNAKLLHPIGQNSRVTAFFNYADEQMQNYQDYNMDMFRHGGYHIDNLLGTPNGYETAYRLALAQNGRPGGAVPAAYQKLQSPYTASFYDGAGSQRQYFGGVSADLALTDRLRWNSTFYGHRSWEVGTVTSPLIESTNGAPFVEQATIPTTRRFGLTSSLTYTIARNEINGGVWYENTHFNADKRAYDEPLLEDVLSGAARPVDGLHLNSNYRREYEQVFNTNTFVAYLQDTYRPIDSVALHFGFRSVLNTTRVGQLANWEPYTRTTAIAGGAGLTTSKPFLPHISGQWSFLPGHQLYFDIANNVKVLPVSGYNSGASPFATTQAAFDASRNSITSETDWNYALGYRYHSRILDGNVYAYHTDFSNRLQKISSGSPNNPYTVISNVGSVAMNGVDAGLVLRPLKGLQIGSSVSYNHATYSDNVTQTTTGGVVTYGIKGKQVVAYPRFMYKGQISYRWHNAEAHADTQFIGQRNLSYTGDEKVPSYWLTNAGVRYDLTSVIGHTSGTSAFKRVSLDFNVYNITNQHYISTMGQNGFPMAGDYQSVVLGAPRQYFGSIQVDF</sequence>
<evidence type="ECO:0000256" key="6">
    <source>
        <dbReference type="ARBA" id="ARBA00022729"/>
    </source>
</evidence>
<evidence type="ECO:0000256" key="15">
    <source>
        <dbReference type="SAM" id="Phobius"/>
    </source>
</evidence>
<dbReference type="InterPro" id="IPR037066">
    <property type="entry name" value="Plug_dom_sf"/>
</dbReference>
<evidence type="ECO:0000259" key="16">
    <source>
        <dbReference type="Pfam" id="PF00593"/>
    </source>
</evidence>
<evidence type="ECO:0000256" key="11">
    <source>
        <dbReference type="ARBA" id="ARBA00023237"/>
    </source>
</evidence>
<keyword evidence="5 12" id="KW-0812">Transmembrane</keyword>